<comment type="caution">
    <text evidence="4">The sequence shown here is derived from an EMBL/GenBank/DDBJ whole genome shotgun (WGS) entry which is preliminary data.</text>
</comment>
<dbReference type="EMBL" id="DWWT01000030">
    <property type="protein sequence ID" value="HJC05959.1"/>
    <property type="molecule type" value="Genomic_DNA"/>
</dbReference>
<dbReference type="GO" id="GO:0005506">
    <property type="term" value="F:iron ion binding"/>
    <property type="evidence" value="ECO:0007669"/>
    <property type="project" value="InterPro"/>
</dbReference>
<protein>
    <submittedName>
        <fullName evidence="4">Xanthine dehydrogenase family protein molybdopterin-binding subunit</fullName>
    </submittedName>
</protein>
<dbReference type="PANTHER" id="PTHR11908">
    <property type="entry name" value="XANTHINE DEHYDROGENASE"/>
    <property type="match status" value="1"/>
</dbReference>
<dbReference type="Pfam" id="PF20256">
    <property type="entry name" value="MoCoBD_2"/>
    <property type="match status" value="1"/>
</dbReference>
<proteinExistence type="predicted"/>
<dbReference type="InterPro" id="IPR016208">
    <property type="entry name" value="Ald_Oxase/xanthine_DH-like"/>
</dbReference>
<dbReference type="Pfam" id="PF01315">
    <property type="entry name" value="Ald_Xan_dh_C"/>
    <property type="match status" value="1"/>
</dbReference>
<dbReference type="SMART" id="SM01008">
    <property type="entry name" value="Ald_Xan_dh_C"/>
    <property type="match status" value="1"/>
</dbReference>
<dbReference type="Gene3D" id="3.30.365.10">
    <property type="entry name" value="Aldehyde oxidase/xanthine dehydrogenase, molybdopterin binding domain"/>
    <property type="match status" value="4"/>
</dbReference>
<dbReference type="InterPro" id="IPR008274">
    <property type="entry name" value="AldOxase/xan_DH_MoCoBD1"/>
</dbReference>
<dbReference type="Proteomes" id="UP000823910">
    <property type="component" value="Unassembled WGS sequence"/>
</dbReference>
<evidence type="ECO:0000313" key="5">
    <source>
        <dbReference type="Proteomes" id="UP000823910"/>
    </source>
</evidence>
<dbReference type="SUPFAM" id="SSF54665">
    <property type="entry name" value="CO dehydrogenase molybdoprotein N-domain-like"/>
    <property type="match status" value="1"/>
</dbReference>
<accession>A0A9D2N0L9</accession>
<dbReference type="Pfam" id="PF02738">
    <property type="entry name" value="MoCoBD_1"/>
    <property type="match status" value="1"/>
</dbReference>
<gene>
    <name evidence="4" type="ORF">H9704_07380</name>
</gene>
<sequence>MAEYRHIGKVRRRQDGRAIVTGKAVYCDDIKIPGALYMKVLRSPYAHAEIRSIDVSAAEAMTGVKAVMTYKNAPAWKSGIPACRPVLDHHLRCVGDGVAVVCATSNDIAEAALERIQVEYEELPAVYDVEDAIKDGAPEVYRKEDQIESKGYVYDHNCLPPGSWFEGDDPPFYKIQEGDAEKGFAESDVVVEGKVSYDKPTFPGAPEAPFIAARWEDEGHVTVWASSQGPNMVARPLAMTIGAHISTITPNVGGSYGNKDSLSYTSMLVVAAAKVAGAPVRYAMTKEEQLLVYERRLSNKFIGKIGMTKDGMIRSIKGDWLVSTGISSELTQGQVAEGLGELNLALNKTPNWDVVTKVVVSNLPPVGIARGFGGQELKACALHLLTRAMKKLDRDPVQCLKKNFCSPGHEYYWRTGHKYKNPMMDYTPCFDAAAEKFRWNERWKGWTTPSRVEGSKSYGVGFSVHSSGDPQSDETFAYVRLENDQVMVHCVIAECGNGQRLGVAKVAAEVLNVPLERVTVVAADNGVNPADFGLAGSRGTITAGAAVGRAAQAAKEKLFEEASHIMHCSPEELDTKDLMVFKKDDPSVSIPWIQICPLYYSITGTGMIEGDFNHNNCVLNFVEVEVDRDTGLVKLTDLLSASDVGQVVNPIELKMQFEGGLGSAGMDTAQLEGHVLDPRIGRIMTHNMIDYKWRPFNELPTFNTVTLETPFDTGHPFHAIGIGEITGAAGPAAILMAVENALGGIEINEYPVTPDVILKALGKA</sequence>
<evidence type="ECO:0000259" key="3">
    <source>
        <dbReference type="SMART" id="SM01008"/>
    </source>
</evidence>
<feature type="domain" description="Aldehyde oxidase/xanthine dehydrogenase a/b hammerhead" evidence="3">
    <location>
        <begin position="21"/>
        <end position="124"/>
    </location>
</feature>
<reference evidence="4" key="2">
    <citation type="submission" date="2021-04" db="EMBL/GenBank/DDBJ databases">
        <authorList>
            <person name="Gilroy R."/>
        </authorList>
    </citation>
    <scope>NUCLEOTIDE SEQUENCE</scope>
    <source>
        <strain evidence="4">CHK180-15479</strain>
    </source>
</reference>
<dbReference type="AlphaFoldDB" id="A0A9D2N0L9"/>
<evidence type="ECO:0000256" key="2">
    <source>
        <dbReference type="ARBA" id="ARBA00023002"/>
    </source>
</evidence>
<evidence type="ECO:0000313" key="4">
    <source>
        <dbReference type="EMBL" id="HJC05959.1"/>
    </source>
</evidence>
<evidence type="ECO:0000256" key="1">
    <source>
        <dbReference type="ARBA" id="ARBA00022505"/>
    </source>
</evidence>
<name>A0A9D2N0L9_9FIRM</name>
<reference evidence="4" key="1">
    <citation type="journal article" date="2021" name="PeerJ">
        <title>Extensive microbial diversity within the chicken gut microbiome revealed by metagenomics and culture.</title>
        <authorList>
            <person name="Gilroy R."/>
            <person name="Ravi A."/>
            <person name="Getino M."/>
            <person name="Pursley I."/>
            <person name="Horton D.L."/>
            <person name="Alikhan N.F."/>
            <person name="Baker D."/>
            <person name="Gharbi K."/>
            <person name="Hall N."/>
            <person name="Watson M."/>
            <person name="Adriaenssens E.M."/>
            <person name="Foster-Nyarko E."/>
            <person name="Jarju S."/>
            <person name="Secka A."/>
            <person name="Antonio M."/>
            <person name="Oren A."/>
            <person name="Chaudhuri R.R."/>
            <person name="La Ragione R."/>
            <person name="Hildebrand F."/>
            <person name="Pallen M.J."/>
        </authorList>
    </citation>
    <scope>NUCLEOTIDE SEQUENCE</scope>
    <source>
        <strain evidence="4">CHK180-15479</strain>
    </source>
</reference>
<keyword evidence="2" id="KW-0560">Oxidoreductase</keyword>
<dbReference type="Gene3D" id="3.90.1170.50">
    <property type="entry name" value="Aldehyde oxidase/xanthine dehydrogenase, a/b hammerhead"/>
    <property type="match status" value="1"/>
</dbReference>
<dbReference type="PANTHER" id="PTHR11908:SF132">
    <property type="entry name" value="ALDEHYDE OXIDASE 1-RELATED"/>
    <property type="match status" value="1"/>
</dbReference>
<dbReference type="InterPro" id="IPR036856">
    <property type="entry name" value="Ald_Oxase/Xan_DH_a/b_sf"/>
</dbReference>
<dbReference type="SUPFAM" id="SSF56003">
    <property type="entry name" value="Molybdenum cofactor-binding domain"/>
    <property type="match status" value="1"/>
</dbReference>
<organism evidence="4 5">
    <name type="scientific">Candidatus Enterocloster excrementipullorum</name>
    <dbReference type="NCBI Taxonomy" id="2838559"/>
    <lineage>
        <taxon>Bacteria</taxon>
        <taxon>Bacillati</taxon>
        <taxon>Bacillota</taxon>
        <taxon>Clostridia</taxon>
        <taxon>Lachnospirales</taxon>
        <taxon>Lachnospiraceae</taxon>
        <taxon>Enterocloster</taxon>
    </lineage>
</organism>
<dbReference type="InterPro" id="IPR000674">
    <property type="entry name" value="Ald_Oxase/Xan_DH_a/b"/>
</dbReference>
<dbReference type="GO" id="GO:0016491">
    <property type="term" value="F:oxidoreductase activity"/>
    <property type="evidence" value="ECO:0007669"/>
    <property type="project" value="UniProtKB-KW"/>
</dbReference>
<dbReference type="InterPro" id="IPR037165">
    <property type="entry name" value="AldOxase/xan_DH_Mopterin-bd_sf"/>
</dbReference>
<dbReference type="InterPro" id="IPR046867">
    <property type="entry name" value="AldOxase/xan_DH_MoCoBD2"/>
</dbReference>
<keyword evidence="1" id="KW-0500">Molybdenum</keyword>